<comment type="caution">
    <text evidence="2">The sequence shown here is derived from an EMBL/GenBank/DDBJ whole genome shotgun (WGS) entry which is preliminary data.</text>
</comment>
<evidence type="ECO:0000256" key="1">
    <source>
        <dbReference type="SAM" id="MobiDB-lite"/>
    </source>
</evidence>
<accession>A0A367EMF8</accession>
<reference evidence="2 3" key="1">
    <citation type="submission" date="2018-06" db="EMBL/GenBank/DDBJ databases">
        <title>Streptomyces reniochalinae sp. nov. and Streptomyces diacarnus sp. nov. from marine sponges.</title>
        <authorList>
            <person name="Li L."/>
        </authorList>
    </citation>
    <scope>NUCLEOTIDE SEQUENCE [LARGE SCALE GENOMIC DNA]</scope>
    <source>
        <strain evidence="2 3">LHW50302</strain>
    </source>
</reference>
<keyword evidence="3" id="KW-1185">Reference proteome</keyword>
<evidence type="ECO:0000313" key="2">
    <source>
        <dbReference type="EMBL" id="RCG19298.1"/>
    </source>
</evidence>
<dbReference type="AlphaFoldDB" id="A0A367EMF8"/>
<gene>
    <name evidence="2" type="ORF">DQ392_11565</name>
</gene>
<feature type="region of interest" description="Disordered" evidence="1">
    <location>
        <begin position="107"/>
        <end position="131"/>
    </location>
</feature>
<organism evidence="2 3">
    <name type="scientific">Streptomyces reniochalinae</name>
    <dbReference type="NCBI Taxonomy" id="2250578"/>
    <lineage>
        <taxon>Bacteria</taxon>
        <taxon>Bacillati</taxon>
        <taxon>Actinomycetota</taxon>
        <taxon>Actinomycetes</taxon>
        <taxon>Kitasatosporales</taxon>
        <taxon>Streptomycetaceae</taxon>
        <taxon>Streptomyces</taxon>
    </lineage>
</organism>
<name>A0A367EMF8_9ACTN</name>
<dbReference type="Proteomes" id="UP000253507">
    <property type="component" value="Unassembled WGS sequence"/>
</dbReference>
<protein>
    <submittedName>
        <fullName evidence="2">Uncharacterized protein</fullName>
    </submittedName>
</protein>
<proteinExistence type="predicted"/>
<sequence>MQTVAKYINEEFKPAVAAKGRIADFSSEMVGGGGDIEMAFLPVAGPLASVGAMRNWDTGRGVQYGLVQWEKQVADLQERLSFAMKALGWTGKTFDGQEIDTAAGFNKLSSRGKQGDEEPLFVPRDSKLDRL</sequence>
<evidence type="ECO:0000313" key="3">
    <source>
        <dbReference type="Proteomes" id="UP000253507"/>
    </source>
</evidence>
<dbReference type="EMBL" id="QOIM01000030">
    <property type="protein sequence ID" value="RCG19298.1"/>
    <property type="molecule type" value="Genomic_DNA"/>
</dbReference>